<gene>
    <name evidence="2" type="ORF">BpHYR1_026482</name>
</gene>
<organism evidence="2 3">
    <name type="scientific">Brachionus plicatilis</name>
    <name type="common">Marine rotifer</name>
    <name type="synonym">Brachionus muelleri</name>
    <dbReference type="NCBI Taxonomy" id="10195"/>
    <lineage>
        <taxon>Eukaryota</taxon>
        <taxon>Metazoa</taxon>
        <taxon>Spiralia</taxon>
        <taxon>Gnathifera</taxon>
        <taxon>Rotifera</taxon>
        <taxon>Eurotatoria</taxon>
        <taxon>Monogononta</taxon>
        <taxon>Pseudotrocha</taxon>
        <taxon>Ploima</taxon>
        <taxon>Brachionidae</taxon>
        <taxon>Brachionus</taxon>
    </lineage>
</organism>
<dbReference type="EMBL" id="REGN01006159">
    <property type="protein sequence ID" value="RNA10569.1"/>
    <property type="molecule type" value="Genomic_DNA"/>
</dbReference>
<sequence>MRKVYNFMKLLTGIVNLVNYLTPSLFSILIWHASARKEPKNSSRFHLSLFESNASITIPGMILILWAFALQTYKIFQRLNLGGTKFAEKFETNIFNSI</sequence>
<keyword evidence="1" id="KW-0472">Membrane</keyword>
<keyword evidence="3" id="KW-1185">Reference proteome</keyword>
<proteinExistence type="predicted"/>
<reference evidence="2 3" key="1">
    <citation type="journal article" date="2018" name="Sci. Rep.">
        <title>Genomic signatures of local adaptation to the degree of environmental predictability in rotifers.</title>
        <authorList>
            <person name="Franch-Gras L."/>
            <person name="Hahn C."/>
            <person name="Garcia-Roger E.M."/>
            <person name="Carmona M.J."/>
            <person name="Serra M."/>
            <person name="Gomez A."/>
        </authorList>
    </citation>
    <scope>NUCLEOTIDE SEQUENCE [LARGE SCALE GENOMIC DNA]</scope>
    <source>
        <strain evidence="2">HYR1</strain>
    </source>
</reference>
<evidence type="ECO:0000256" key="1">
    <source>
        <dbReference type="SAM" id="Phobius"/>
    </source>
</evidence>
<feature type="transmembrane region" description="Helical" evidence="1">
    <location>
        <begin position="54"/>
        <end position="76"/>
    </location>
</feature>
<dbReference type="AlphaFoldDB" id="A0A3M7QH09"/>
<feature type="transmembrane region" description="Helical" evidence="1">
    <location>
        <begin position="12"/>
        <end position="34"/>
    </location>
</feature>
<dbReference type="Proteomes" id="UP000276133">
    <property type="component" value="Unassembled WGS sequence"/>
</dbReference>
<evidence type="ECO:0000313" key="2">
    <source>
        <dbReference type="EMBL" id="RNA10569.1"/>
    </source>
</evidence>
<accession>A0A3M7QH09</accession>
<keyword evidence="1" id="KW-0812">Transmembrane</keyword>
<keyword evidence="1" id="KW-1133">Transmembrane helix</keyword>
<protein>
    <submittedName>
        <fullName evidence="2">Uncharacterized protein</fullName>
    </submittedName>
</protein>
<name>A0A3M7QH09_BRAPC</name>
<evidence type="ECO:0000313" key="3">
    <source>
        <dbReference type="Proteomes" id="UP000276133"/>
    </source>
</evidence>
<comment type="caution">
    <text evidence="2">The sequence shown here is derived from an EMBL/GenBank/DDBJ whole genome shotgun (WGS) entry which is preliminary data.</text>
</comment>